<evidence type="ECO:0000256" key="4">
    <source>
        <dbReference type="ARBA" id="ARBA00023027"/>
    </source>
</evidence>
<dbReference type="Gene3D" id="3.40.50.1220">
    <property type="entry name" value="TPP-binding domain"/>
    <property type="match status" value="1"/>
</dbReference>
<dbReference type="GO" id="GO:0003714">
    <property type="term" value="F:transcription corepressor activity"/>
    <property type="evidence" value="ECO:0007669"/>
    <property type="project" value="TreeGrafter"/>
</dbReference>
<dbReference type="OrthoDB" id="424302at2759"/>
<evidence type="ECO:0000256" key="2">
    <source>
        <dbReference type="ARBA" id="ARBA00022723"/>
    </source>
</evidence>
<comment type="caution">
    <text evidence="7">The sequence shown here is derived from an EMBL/GenBank/DDBJ whole genome shotgun (WGS) entry which is preliminary data.</text>
</comment>
<evidence type="ECO:0000256" key="5">
    <source>
        <dbReference type="PROSITE-ProRule" id="PRU00236"/>
    </source>
</evidence>
<name>A0A9W7C148_9STRA</name>
<keyword evidence="4" id="KW-0520">NAD</keyword>
<keyword evidence="2" id="KW-0479">Metal-binding</keyword>
<dbReference type="EC" id="2.3.1.286" evidence="1"/>
<keyword evidence="8" id="KW-1185">Reference proteome</keyword>
<reference evidence="8" key="1">
    <citation type="journal article" date="2023" name="Commun. Biol.">
        <title>Genome analysis of Parmales, the sister group of diatoms, reveals the evolutionary specialization of diatoms from phago-mixotrophs to photoautotrophs.</title>
        <authorList>
            <person name="Ban H."/>
            <person name="Sato S."/>
            <person name="Yoshikawa S."/>
            <person name="Yamada K."/>
            <person name="Nakamura Y."/>
            <person name="Ichinomiya M."/>
            <person name="Sato N."/>
            <person name="Blanc-Mathieu R."/>
            <person name="Endo H."/>
            <person name="Kuwata A."/>
            <person name="Ogata H."/>
        </authorList>
    </citation>
    <scope>NUCLEOTIDE SEQUENCE [LARGE SCALE GENOMIC DNA]</scope>
    <source>
        <strain evidence="8">NIES 3700</strain>
    </source>
</reference>
<evidence type="ECO:0000259" key="6">
    <source>
        <dbReference type="PROSITE" id="PS50305"/>
    </source>
</evidence>
<dbReference type="InterPro" id="IPR029035">
    <property type="entry name" value="DHS-like_NAD/FAD-binding_dom"/>
</dbReference>
<evidence type="ECO:0000256" key="1">
    <source>
        <dbReference type="ARBA" id="ARBA00012928"/>
    </source>
</evidence>
<comment type="caution">
    <text evidence="5">Lacks conserved residue(s) required for the propagation of feature annotation.</text>
</comment>
<dbReference type="InterPro" id="IPR050134">
    <property type="entry name" value="NAD-dep_sirtuin_deacylases"/>
</dbReference>
<sequence length="369" mass="40634">MSSLASFPPLPSDAMSWHGFLGSTESWPPPKLTFKSHHPARPGYASIDASEYRDNPSVLLSKVHMLAELIKASNNFLVYSGAGISTNSGIGDYASKSGTRGVDLMGRSPFLAQPTLSHFVLTKLYSLGYLKEWIQQNHDGLPQKSGLPQSAINEIHGSWYNPTNPVVQMSGNLRGDLFQRLLEWEDKTDLCLSVGTSMSGMNSDRVFTGVCGRKMENVQGALGGIIISSQKTQHDNLSSLRIFADIDTALTMLCEVMEIDVPEVKDYRCEEMGGIYVFEGYCGETGRRKEGERMKLDLSIGAKVKTTSGPKIGMRGTVTSRMKEGHYKIRFEVQLKEGGAMRYIERVLGMWWLAGAGDGGMEEIPVINF</sequence>
<organism evidence="7 8">
    <name type="scientific">Triparma laevis f. longispina</name>
    <dbReference type="NCBI Taxonomy" id="1714387"/>
    <lineage>
        <taxon>Eukaryota</taxon>
        <taxon>Sar</taxon>
        <taxon>Stramenopiles</taxon>
        <taxon>Ochrophyta</taxon>
        <taxon>Bolidophyceae</taxon>
        <taxon>Parmales</taxon>
        <taxon>Triparmaceae</taxon>
        <taxon>Triparma</taxon>
    </lineage>
</organism>
<accession>A0A9W7C148</accession>
<dbReference type="PROSITE" id="PS50305">
    <property type="entry name" value="SIRTUIN"/>
    <property type="match status" value="1"/>
</dbReference>
<evidence type="ECO:0000256" key="3">
    <source>
        <dbReference type="ARBA" id="ARBA00022833"/>
    </source>
</evidence>
<dbReference type="PANTHER" id="PTHR11085">
    <property type="entry name" value="NAD-DEPENDENT PROTEIN DEACYLASE SIRTUIN-5, MITOCHONDRIAL-RELATED"/>
    <property type="match status" value="1"/>
</dbReference>
<proteinExistence type="predicted"/>
<dbReference type="PANTHER" id="PTHR11085:SF12">
    <property type="entry name" value="NAD-DEPENDENT PROTEIN DEACYLASE SIRTUIN-6"/>
    <property type="match status" value="1"/>
</dbReference>
<feature type="domain" description="Deacetylase sirtuin-type" evidence="6">
    <location>
        <begin position="56"/>
        <end position="369"/>
    </location>
</feature>
<dbReference type="Proteomes" id="UP001165122">
    <property type="component" value="Unassembled WGS sequence"/>
</dbReference>
<keyword evidence="3" id="KW-0862">Zinc</keyword>
<dbReference type="GO" id="GO:0005634">
    <property type="term" value="C:nucleus"/>
    <property type="evidence" value="ECO:0007669"/>
    <property type="project" value="TreeGrafter"/>
</dbReference>
<evidence type="ECO:0000313" key="8">
    <source>
        <dbReference type="Proteomes" id="UP001165122"/>
    </source>
</evidence>
<gene>
    <name evidence="7" type="ORF">TrLO_g11762</name>
</gene>
<evidence type="ECO:0000313" key="7">
    <source>
        <dbReference type="EMBL" id="GMI00072.1"/>
    </source>
</evidence>
<dbReference type="InterPro" id="IPR026590">
    <property type="entry name" value="Ssirtuin_cat_dom"/>
</dbReference>
<dbReference type="GO" id="GO:0046872">
    <property type="term" value="F:metal ion binding"/>
    <property type="evidence" value="ECO:0007669"/>
    <property type="project" value="UniProtKB-KW"/>
</dbReference>
<dbReference type="GO" id="GO:0017136">
    <property type="term" value="F:histone deacetylase activity, NAD-dependent"/>
    <property type="evidence" value="ECO:0007669"/>
    <property type="project" value="TreeGrafter"/>
</dbReference>
<dbReference type="GO" id="GO:0000122">
    <property type="term" value="P:negative regulation of transcription by RNA polymerase II"/>
    <property type="evidence" value="ECO:0007669"/>
    <property type="project" value="TreeGrafter"/>
</dbReference>
<dbReference type="EMBL" id="BRXW01000018">
    <property type="protein sequence ID" value="GMI00072.1"/>
    <property type="molecule type" value="Genomic_DNA"/>
</dbReference>
<dbReference type="AlphaFoldDB" id="A0A9W7C148"/>
<dbReference type="SUPFAM" id="SSF52467">
    <property type="entry name" value="DHS-like NAD/FAD-binding domain"/>
    <property type="match status" value="1"/>
</dbReference>
<protein>
    <recommendedName>
        <fullName evidence="1">protein acetyllysine N-acetyltransferase</fullName>
        <ecNumber evidence="1">2.3.1.286</ecNumber>
    </recommendedName>
</protein>
<dbReference type="GO" id="GO:0070403">
    <property type="term" value="F:NAD+ binding"/>
    <property type="evidence" value="ECO:0007669"/>
    <property type="project" value="TreeGrafter"/>
</dbReference>